<dbReference type="RefSeq" id="WP_068845984.1">
    <property type="nucleotide sequence ID" value="NZ_LYDR01000033.1"/>
</dbReference>
<gene>
    <name evidence="2" type="ORF">A6X21_16955</name>
</gene>
<organism evidence="2 3">
    <name type="scientific">Planctopirus hydrillae</name>
    <dbReference type="NCBI Taxonomy" id="1841610"/>
    <lineage>
        <taxon>Bacteria</taxon>
        <taxon>Pseudomonadati</taxon>
        <taxon>Planctomycetota</taxon>
        <taxon>Planctomycetia</taxon>
        <taxon>Planctomycetales</taxon>
        <taxon>Planctomycetaceae</taxon>
        <taxon>Planctopirus</taxon>
    </lineage>
</organism>
<accession>A0A1C3EQJ5</accession>
<dbReference type="EMBL" id="LYDR01000033">
    <property type="protein sequence ID" value="ODA35496.1"/>
    <property type="molecule type" value="Genomic_DNA"/>
</dbReference>
<keyword evidence="1" id="KW-0472">Membrane</keyword>
<keyword evidence="3" id="KW-1185">Reference proteome</keyword>
<comment type="caution">
    <text evidence="2">The sequence shown here is derived from an EMBL/GenBank/DDBJ whole genome shotgun (WGS) entry which is preliminary data.</text>
</comment>
<feature type="transmembrane region" description="Helical" evidence="1">
    <location>
        <begin position="32"/>
        <end position="57"/>
    </location>
</feature>
<dbReference type="OrthoDB" id="9914172at2"/>
<dbReference type="AlphaFoldDB" id="A0A1C3EQJ5"/>
<proteinExistence type="predicted"/>
<keyword evidence="1" id="KW-0812">Transmembrane</keyword>
<evidence type="ECO:0000313" key="3">
    <source>
        <dbReference type="Proteomes" id="UP000094828"/>
    </source>
</evidence>
<sequence length="215" mass="23656">MHVDQKKLAIRVNAFMKKPESEKIWAELEIPIWAGVLLSGVTLVVGAVKLVSIIWAINGCKMIYSGLTLEAVQGCRSKARKDPTLLAGLVCHGVITNPNINVGAVLGSLDPAADHNRLASTAKQLAEIYKTQSTSSADPEIVCMLKDDEYQPYRRRLIPERFCKVKECYLFDVTVNLADGIMSEHGTVLYAFVTTKDEKPLIEQLPWSVAAPCIS</sequence>
<evidence type="ECO:0000256" key="1">
    <source>
        <dbReference type="SAM" id="Phobius"/>
    </source>
</evidence>
<evidence type="ECO:0000313" key="2">
    <source>
        <dbReference type="EMBL" id="ODA35496.1"/>
    </source>
</evidence>
<reference evidence="2 3" key="1">
    <citation type="submission" date="2016-05" db="EMBL/GenBank/DDBJ databases">
        <title>Genomic and physiological characterization of Planctopirus sp. isolated from fresh water lake.</title>
        <authorList>
            <person name="Subhash Y."/>
            <person name="Ramana C."/>
        </authorList>
    </citation>
    <scope>NUCLEOTIDE SEQUENCE [LARGE SCALE GENOMIC DNA]</scope>
    <source>
        <strain evidence="2 3">JC280</strain>
    </source>
</reference>
<dbReference type="Proteomes" id="UP000094828">
    <property type="component" value="Unassembled WGS sequence"/>
</dbReference>
<name>A0A1C3EQJ5_9PLAN</name>
<protein>
    <submittedName>
        <fullName evidence="2">Uncharacterized protein</fullName>
    </submittedName>
</protein>
<keyword evidence="1" id="KW-1133">Transmembrane helix</keyword>